<keyword evidence="8" id="KW-0732">Signal</keyword>
<evidence type="ECO:0000259" key="9">
    <source>
        <dbReference type="SMART" id="SM00070"/>
    </source>
</evidence>
<dbReference type="GO" id="GO:0009749">
    <property type="term" value="P:response to glucose"/>
    <property type="evidence" value="ECO:0007669"/>
    <property type="project" value="InterPro"/>
</dbReference>
<dbReference type="InterPro" id="IPR000532">
    <property type="entry name" value="Glucagon_GIP_secretin_VIP"/>
</dbReference>
<dbReference type="Proteomes" id="UP000198323">
    <property type="component" value="Unassembled WGS sequence"/>
</dbReference>
<comment type="caution">
    <text evidence="10">The sequence shown here is derived from an EMBL/GenBank/DDBJ whole genome shotgun (WGS) entry which is preliminary data.</text>
</comment>
<feature type="chain" id="PRO_5013053545" description="Gastric inhibitory polypeptide" evidence="8">
    <location>
        <begin position="44"/>
        <end position="167"/>
    </location>
</feature>
<dbReference type="InterPro" id="IPR039078">
    <property type="entry name" value="GIP"/>
</dbReference>
<evidence type="ECO:0000256" key="7">
    <source>
        <dbReference type="ARBA" id="ARBA00031537"/>
    </source>
</evidence>
<dbReference type="Gene3D" id="6.10.250.590">
    <property type="match status" value="1"/>
</dbReference>
<evidence type="ECO:0000256" key="4">
    <source>
        <dbReference type="ARBA" id="ARBA00013490"/>
    </source>
</evidence>
<keyword evidence="11" id="KW-1185">Reference proteome</keyword>
<evidence type="ECO:0000256" key="3">
    <source>
        <dbReference type="ARBA" id="ARBA00008369"/>
    </source>
</evidence>
<feature type="non-terminal residue" evidence="10">
    <location>
        <position position="1"/>
    </location>
</feature>
<dbReference type="GO" id="GO:0005179">
    <property type="term" value="F:hormone activity"/>
    <property type="evidence" value="ECO:0007669"/>
    <property type="project" value="UniProtKB-KW"/>
</dbReference>
<dbReference type="GO" id="GO:0005615">
    <property type="term" value="C:extracellular space"/>
    <property type="evidence" value="ECO:0007669"/>
    <property type="project" value="TreeGrafter"/>
</dbReference>
<feature type="signal peptide" evidence="8">
    <location>
        <begin position="1"/>
        <end position="43"/>
    </location>
</feature>
<dbReference type="PANTHER" id="PTHR15211">
    <property type="entry name" value="GLUCOSE-DEPENDENT INSULINOTROPIC POLYPEPTIDE"/>
    <property type="match status" value="1"/>
</dbReference>
<dbReference type="Pfam" id="PF00123">
    <property type="entry name" value="Hormone_2"/>
    <property type="match status" value="1"/>
</dbReference>
<comment type="function">
    <text evidence="1">Potent stimulator of insulin secretion and relatively poor inhibitor of gastric acid secretion.</text>
</comment>
<dbReference type="GO" id="GO:0042594">
    <property type="term" value="P:response to starvation"/>
    <property type="evidence" value="ECO:0007669"/>
    <property type="project" value="TreeGrafter"/>
</dbReference>
<dbReference type="EMBL" id="MCFN01000151">
    <property type="protein sequence ID" value="OXB63597.1"/>
    <property type="molecule type" value="Genomic_DNA"/>
</dbReference>
<comment type="similarity">
    <text evidence="3">Belongs to the glucagon family.</text>
</comment>
<protein>
    <recommendedName>
        <fullName evidence="4">Gastric inhibitory polypeptide</fullName>
    </recommendedName>
    <alternativeName>
        <fullName evidence="7">Glucose-dependent insulinotropic polypeptide</fullName>
    </alternativeName>
</protein>
<reference evidence="10 11" key="1">
    <citation type="submission" date="2016-07" db="EMBL/GenBank/DDBJ databases">
        <title>Disparate Historic Effective Population Sizes Predicted by Modern Levels of Genome Diversity for the Scaled Quail (Callipepla squamata) and the Northern Bobwhite (Colinus virginianus): Inferences from First and Second Generation Draft Genome Assemblies for Sympatric New World Quail.</title>
        <authorList>
            <person name="Oldeschulte D.L."/>
            <person name="Halley Y.A."/>
            <person name="Bhattarai E.K."/>
            <person name="Brashear W.A."/>
            <person name="Hill J."/>
            <person name="Metz R.P."/>
            <person name="Johnson C.D."/>
            <person name="Rollins D."/>
            <person name="Peterson M.J."/>
            <person name="Bickhart D.M."/>
            <person name="Decker J.E."/>
            <person name="Seabury C.M."/>
        </authorList>
    </citation>
    <scope>NUCLEOTIDE SEQUENCE [LARGE SCALE GENOMIC DNA]</scope>
    <source>
        <strain evidence="10 11">Texas</strain>
        <tissue evidence="10">Leg muscle</tissue>
    </source>
</reference>
<evidence type="ECO:0000256" key="1">
    <source>
        <dbReference type="ARBA" id="ARBA00002766"/>
    </source>
</evidence>
<dbReference type="GO" id="GO:0031769">
    <property type="term" value="F:glucagon receptor binding"/>
    <property type="evidence" value="ECO:0007669"/>
    <property type="project" value="TreeGrafter"/>
</dbReference>
<dbReference type="OrthoDB" id="8874823at2759"/>
<evidence type="ECO:0000256" key="5">
    <source>
        <dbReference type="ARBA" id="ARBA00022525"/>
    </source>
</evidence>
<dbReference type="STRING" id="9009.A0A226N7U2"/>
<evidence type="ECO:0000313" key="11">
    <source>
        <dbReference type="Proteomes" id="UP000198323"/>
    </source>
</evidence>
<comment type="subcellular location">
    <subcellularLocation>
        <location evidence="2">Secreted</location>
    </subcellularLocation>
</comment>
<keyword evidence="5" id="KW-0964">Secreted</keyword>
<dbReference type="AlphaFoldDB" id="A0A226N7U2"/>
<proteinExistence type="inferred from homology"/>
<dbReference type="PANTHER" id="PTHR15211:SF0">
    <property type="entry name" value="GASTRIC INHIBITORY POLYPEPTIDE"/>
    <property type="match status" value="1"/>
</dbReference>
<feature type="domain" description="Glucagon / GIP / secretin / VIP family" evidence="9">
    <location>
        <begin position="58"/>
        <end position="84"/>
    </location>
</feature>
<accession>A0A226N7U2</accession>
<sequence length="167" mass="19008">RPDIRIALRISAEKSATKMMSLRVLSLLFASLSFVLMEENVSGLSISTPGTRPLQRRYSEATLASDYSRAMDNMLKKNFVEWLLARREKKSDNVIEPYKREAEPQVSAVGEQSLDLRSHEAKAFLAWLLKAKENQSSPSLEGSEDLKDVVNQEFLTWLMSTDLCRPR</sequence>
<organism evidence="10 11">
    <name type="scientific">Callipepla squamata</name>
    <name type="common">Scaled quail</name>
    <dbReference type="NCBI Taxonomy" id="9009"/>
    <lineage>
        <taxon>Eukaryota</taxon>
        <taxon>Metazoa</taxon>
        <taxon>Chordata</taxon>
        <taxon>Craniata</taxon>
        <taxon>Vertebrata</taxon>
        <taxon>Euteleostomi</taxon>
        <taxon>Archelosauria</taxon>
        <taxon>Archosauria</taxon>
        <taxon>Dinosauria</taxon>
        <taxon>Saurischia</taxon>
        <taxon>Theropoda</taxon>
        <taxon>Coelurosauria</taxon>
        <taxon>Aves</taxon>
        <taxon>Neognathae</taxon>
        <taxon>Galloanserae</taxon>
        <taxon>Galliformes</taxon>
        <taxon>Odontophoridae</taxon>
        <taxon>Callipepla</taxon>
    </lineage>
</organism>
<evidence type="ECO:0000313" key="10">
    <source>
        <dbReference type="EMBL" id="OXB63597.1"/>
    </source>
</evidence>
<evidence type="ECO:0000256" key="2">
    <source>
        <dbReference type="ARBA" id="ARBA00004613"/>
    </source>
</evidence>
<evidence type="ECO:0000256" key="8">
    <source>
        <dbReference type="SAM" id="SignalP"/>
    </source>
</evidence>
<keyword evidence="6" id="KW-0372">Hormone</keyword>
<evidence type="ECO:0000256" key="6">
    <source>
        <dbReference type="ARBA" id="ARBA00022702"/>
    </source>
</evidence>
<dbReference type="GO" id="GO:0050796">
    <property type="term" value="P:regulation of insulin secretion"/>
    <property type="evidence" value="ECO:0007669"/>
    <property type="project" value="InterPro"/>
</dbReference>
<gene>
    <name evidence="10" type="ORF">ASZ78_008912</name>
</gene>
<name>A0A226N7U2_CALSU</name>
<dbReference type="GO" id="GO:0042304">
    <property type="term" value="P:regulation of fatty acid biosynthetic process"/>
    <property type="evidence" value="ECO:0007669"/>
    <property type="project" value="InterPro"/>
</dbReference>
<dbReference type="SMART" id="SM00070">
    <property type="entry name" value="GLUCA"/>
    <property type="match status" value="1"/>
</dbReference>